<evidence type="ECO:0000313" key="1">
    <source>
        <dbReference type="EMBL" id="OMP07699.1"/>
    </source>
</evidence>
<organism evidence="1 2">
    <name type="scientific">Corchorus olitorius</name>
    <dbReference type="NCBI Taxonomy" id="93759"/>
    <lineage>
        <taxon>Eukaryota</taxon>
        <taxon>Viridiplantae</taxon>
        <taxon>Streptophyta</taxon>
        <taxon>Embryophyta</taxon>
        <taxon>Tracheophyta</taxon>
        <taxon>Spermatophyta</taxon>
        <taxon>Magnoliopsida</taxon>
        <taxon>eudicotyledons</taxon>
        <taxon>Gunneridae</taxon>
        <taxon>Pentapetalae</taxon>
        <taxon>rosids</taxon>
        <taxon>malvids</taxon>
        <taxon>Malvales</taxon>
        <taxon>Malvaceae</taxon>
        <taxon>Grewioideae</taxon>
        <taxon>Apeibeae</taxon>
        <taxon>Corchorus</taxon>
    </lineage>
</organism>
<keyword evidence="2" id="KW-1185">Reference proteome</keyword>
<reference evidence="2" key="1">
    <citation type="submission" date="2013-09" db="EMBL/GenBank/DDBJ databases">
        <title>Corchorus olitorius genome sequencing.</title>
        <authorList>
            <person name="Alam M."/>
            <person name="Haque M.S."/>
            <person name="Islam M.S."/>
            <person name="Emdad E.M."/>
            <person name="Islam M.M."/>
            <person name="Ahmed B."/>
            <person name="Halim A."/>
            <person name="Hossen Q.M.M."/>
            <person name="Hossain M.Z."/>
            <person name="Ahmed R."/>
            <person name="Khan M.M."/>
            <person name="Islam R."/>
            <person name="Rashid M.M."/>
            <person name="Khan S.A."/>
            <person name="Rahman M.S."/>
            <person name="Alam M."/>
            <person name="Yahiya A.S."/>
            <person name="Khan M.S."/>
            <person name="Azam M.S."/>
            <person name="Haque T."/>
            <person name="Lashkar M.Z.H."/>
            <person name="Akhand A.I."/>
            <person name="Morshed G."/>
            <person name="Roy S."/>
            <person name="Uddin K.S."/>
            <person name="Rabeya T."/>
            <person name="Hossain A.S."/>
            <person name="Chowdhury A."/>
            <person name="Snigdha A.R."/>
            <person name="Mortoza M.S."/>
            <person name="Matin S.A."/>
            <person name="Hoque S.M.E."/>
            <person name="Islam M.K."/>
            <person name="Roy D.K."/>
            <person name="Haider R."/>
            <person name="Moosa M.M."/>
            <person name="Elias S.M."/>
            <person name="Hasan A.M."/>
            <person name="Jahan S."/>
            <person name="Shafiuddin M."/>
            <person name="Mahmood N."/>
            <person name="Shommy N.S."/>
        </authorList>
    </citation>
    <scope>NUCLEOTIDE SEQUENCE [LARGE SCALE GENOMIC DNA]</scope>
    <source>
        <strain evidence="2">cv. O-4</strain>
    </source>
</reference>
<accession>A0A1R3KKV9</accession>
<evidence type="ECO:0000313" key="2">
    <source>
        <dbReference type="Proteomes" id="UP000187203"/>
    </source>
</evidence>
<sequence length="72" mass="8371">MRDEEEKQRVLALPRGLCQIPNQARKNWPGVPVRRRGRRESLCGKREDECGWRRGSQCVIFSSVYVEPDEGV</sequence>
<name>A0A1R3KKV9_9ROSI</name>
<comment type="caution">
    <text evidence="1">The sequence shown here is derived from an EMBL/GenBank/DDBJ whole genome shotgun (WGS) entry which is preliminary data.</text>
</comment>
<dbReference type="EMBL" id="AWUE01013098">
    <property type="protein sequence ID" value="OMP07699.1"/>
    <property type="molecule type" value="Genomic_DNA"/>
</dbReference>
<dbReference type="Proteomes" id="UP000187203">
    <property type="component" value="Unassembled WGS sequence"/>
</dbReference>
<dbReference type="AlphaFoldDB" id="A0A1R3KKV9"/>
<gene>
    <name evidence="1" type="ORF">COLO4_07126</name>
</gene>
<protein>
    <submittedName>
        <fullName evidence="1">Uncharacterized protein</fullName>
    </submittedName>
</protein>
<proteinExistence type="predicted"/>